<evidence type="ECO:0000313" key="2">
    <source>
        <dbReference type="Proteomes" id="UP001240236"/>
    </source>
</evidence>
<dbReference type="EMBL" id="JAUSUZ010000001">
    <property type="protein sequence ID" value="MDQ0370015.1"/>
    <property type="molecule type" value="Genomic_DNA"/>
</dbReference>
<gene>
    <name evidence="1" type="ORF">J2S42_006684</name>
</gene>
<protein>
    <submittedName>
        <fullName evidence="1">Uncharacterized protein</fullName>
    </submittedName>
</protein>
<organism evidence="1 2">
    <name type="scientific">Catenuloplanes indicus</name>
    <dbReference type="NCBI Taxonomy" id="137267"/>
    <lineage>
        <taxon>Bacteria</taxon>
        <taxon>Bacillati</taxon>
        <taxon>Actinomycetota</taxon>
        <taxon>Actinomycetes</taxon>
        <taxon>Micromonosporales</taxon>
        <taxon>Micromonosporaceae</taxon>
        <taxon>Catenuloplanes</taxon>
    </lineage>
</organism>
<dbReference type="RefSeq" id="WP_307245671.1">
    <property type="nucleotide sequence ID" value="NZ_JAUSUZ010000001.1"/>
</dbReference>
<name>A0AAE3W7S8_9ACTN</name>
<reference evidence="1 2" key="1">
    <citation type="submission" date="2023-07" db="EMBL/GenBank/DDBJ databases">
        <title>Sequencing the genomes of 1000 actinobacteria strains.</title>
        <authorList>
            <person name="Klenk H.-P."/>
        </authorList>
    </citation>
    <scope>NUCLEOTIDE SEQUENCE [LARGE SCALE GENOMIC DNA]</scope>
    <source>
        <strain evidence="1 2">DSM 44709</strain>
    </source>
</reference>
<accession>A0AAE3W7S8</accession>
<evidence type="ECO:0000313" key="1">
    <source>
        <dbReference type="EMBL" id="MDQ0370015.1"/>
    </source>
</evidence>
<dbReference type="AlphaFoldDB" id="A0AAE3W7S8"/>
<keyword evidence="2" id="KW-1185">Reference proteome</keyword>
<dbReference type="Proteomes" id="UP001240236">
    <property type="component" value="Unassembled WGS sequence"/>
</dbReference>
<comment type="caution">
    <text evidence="1">The sequence shown here is derived from an EMBL/GenBank/DDBJ whole genome shotgun (WGS) entry which is preliminary data.</text>
</comment>
<proteinExistence type="predicted"/>
<sequence length="50" mass="5950">MVIVPDLQGTARDMIYSHRTYLPRDGRTQWIRRLRDVQKQMPQHADGLND</sequence>